<dbReference type="RefSeq" id="WP_154714814.1">
    <property type="nucleotide sequence ID" value="NZ_CP029989.1"/>
</dbReference>
<sequence>MKYKSYPTYKDSDIEWLGRIPHGWGITRLKFLCSICTGEKDTVDREDDGIYPFFVRSETVERISSYSYDGEAILTAGDGAIGKIFHYINGKFDFHQRVYKFSDFRGVHGRFLFYYISNNLEKEVVKLSARTTVDSLRLPMLQNFIVSLPSIHEQITIARYLDDEVAKIDLMIAKQKRVIELLVEKRSVAISHFVTKGMNADAEFKYSGIDWIGEMPAHWSVKPLRYIGICQNGINIGAEKFGNGYPFVSYGDVYNNKSLPSEIKGLVESSAKDRVIYSVNYGDVFFTRTSETIDEIGFASTSFSEIPNATFAGFLIRFRPFTGIIRPEFSKYYFSNILLRAFFIKEMNLVTRASLSQDLLKLLPVVLPPLDEQKEIGDFLEKQSIAFETLISNAKKLINLLKERRSELIFSAVTGKIDVRNWQPDAKDVA</sequence>
<keyword evidence="3" id="KW-0238">DNA-binding</keyword>
<dbReference type="AlphaFoldDB" id="A0A7U5YJ37"/>
<dbReference type="GO" id="GO:0009307">
    <property type="term" value="P:DNA restriction-modification system"/>
    <property type="evidence" value="ECO:0007669"/>
    <property type="project" value="UniProtKB-KW"/>
</dbReference>
<dbReference type="SUPFAM" id="SSF116734">
    <property type="entry name" value="DNA methylase specificity domain"/>
    <property type="match status" value="2"/>
</dbReference>
<protein>
    <submittedName>
        <fullName evidence="5">Restriction endonuclease subunit S</fullName>
    </submittedName>
</protein>
<dbReference type="GO" id="GO:0004519">
    <property type="term" value="F:endonuclease activity"/>
    <property type="evidence" value="ECO:0007669"/>
    <property type="project" value="UniProtKB-KW"/>
</dbReference>
<dbReference type="Proteomes" id="UP000252003">
    <property type="component" value="Chromosome"/>
</dbReference>
<dbReference type="EMBL" id="CP029989">
    <property type="protein sequence ID" value="AXC73827.1"/>
    <property type="molecule type" value="Genomic_DNA"/>
</dbReference>
<evidence type="ECO:0000313" key="5">
    <source>
        <dbReference type="EMBL" id="AXC73827.1"/>
    </source>
</evidence>
<keyword evidence="5" id="KW-0255">Endonuclease</keyword>
<proteinExistence type="inferred from homology"/>
<evidence type="ECO:0000256" key="2">
    <source>
        <dbReference type="ARBA" id="ARBA00022747"/>
    </source>
</evidence>
<accession>A0A7U5YJ37</accession>
<dbReference type="Gene3D" id="3.90.220.20">
    <property type="entry name" value="DNA methylase specificity domains"/>
    <property type="match status" value="2"/>
</dbReference>
<keyword evidence="5" id="KW-0540">Nuclease</keyword>
<name>A0A7U5YJ37_SALDZ</name>
<keyword evidence="2" id="KW-0680">Restriction system</keyword>
<dbReference type="PANTHER" id="PTHR30408">
    <property type="entry name" value="TYPE-1 RESTRICTION ENZYME ECOKI SPECIFICITY PROTEIN"/>
    <property type="match status" value="1"/>
</dbReference>
<dbReference type="Gene3D" id="1.10.287.1120">
    <property type="entry name" value="Bipartite methylase S protein"/>
    <property type="match status" value="1"/>
</dbReference>
<evidence type="ECO:0000259" key="4">
    <source>
        <dbReference type="Pfam" id="PF01420"/>
    </source>
</evidence>
<reference evidence="5 6" key="1">
    <citation type="submission" date="2018-06" db="EMBL/GenBank/DDBJ databases">
        <title>Salmonella Enterica genomes from various sources.</title>
        <authorList>
            <person name="Nash J.H.E."/>
            <person name="Robertson J."/>
            <person name="Bessonov K."/>
        </authorList>
    </citation>
    <scope>NUCLEOTIDE SEQUENCE [LARGE SCALE GENOMIC DNA]</scope>
    <source>
        <strain evidence="5 6">SA20121591</strain>
    </source>
</reference>
<comment type="similarity">
    <text evidence="1">Belongs to the type-I restriction system S methylase family.</text>
</comment>
<dbReference type="Pfam" id="PF01420">
    <property type="entry name" value="Methylase_S"/>
    <property type="match status" value="2"/>
</dbReference>
<feature type="domain" description="Type I restriction modification DNA specificity" evidence="4">
    <location>
        <begin position="21"/>
        <end position="178"/>
    </location>
</feature>
<feature type="domain" description="Type I restriction modification DNA specificity" evidence="4">
    <location>
        <begin position="239"/>
        <end position="385"/>
    </location>
</feature>
<keyword evidence="5" id="KW-0378">Hydrolase</keyword>
<dbReference type="InterPro" id="IPR052021">
    <property type="entry name" value="Type-I_RS_S_subunit"/>
</dbReference>
<evidence type="ECO:0000313" key="6">
    <source>
        <dbReference type="Proteomes" id="UP000252003"/>
    </source>
</evidence>
<gene>
    <name evidence="5" type="ORF">DOE59_21060</name>
</gene>
<dbReference type="PANTHER" id="PTHR30408:SF12">
    <property type="entry name" value="TYPE I RESTRICTION ENZYME MJAVIII SPECIFICITY SUBUNIT"/>
    <property type="match status" value="1"/>
</dbReference>
<dbReference type="InterPro" id="IPR000055">
    <property type="entry name" value="Restrct_endonuc_typeI_TRD"/>
</dbReference>
<organism evidence="5 6">
    <name type="scientific">Salmonella enterica subsp. diarizonae serovar 48:i:z</name>
    <dbReference type="NCBI Taxonomy" id="1192842"/>
    <lineage>
        <taxon>Bacteria</taxon>
        <taxon>Pseudomonadati</taxon>
        <taxon>Pseudomonadota</taxon>
        <taxon>Gammaproteobacteria</taxon>
        <taxon>Enterobacterales</taxon>
        <taxon>Enterobacteriaceae</taxon>
        <taxon>Salmonella</taxon>
    </lineage>
</organism>
<dbReference type="GO" id="GO:0003677">
    <property type="term" value="F:DNA binding"/>
    <property type="evidence" value="ECO:0007669"/>
    <property type="project" value="UniProtKB-KW"/>
</dbReference>
<dbReference type="REBASE" id="258481">
    <property type="entry name" value="S.Sen21591ORF21065P"/>
</dbReference>
<evidence type="ECO:0000256" key="1">
    <source>
        <dbReference type="ARBA" id="ARBA00010923"/>
    </source>
</evidence>
<evidence type="ECO:0000256" key="3">
    <source>
        <dbReference type="ARBA" id="ARBA00023125"/>
    </source>
</evidence>
<dbReference type="InterPro" id="IPR044946">
    <property type="entry name" value="Restrct_endonuc_typeI_TRD_sf"/>
</dbReference>